<evidence type="ECO:0000256" key="6">
    <source>
        <dbReference type="SAM" id="Phobius"/>
    </source>
</evidence>
<dbReference type="InterPro" id="IPR007941">
    <property type="entry name" value="DUF726"/>
</dbReference>
<dbReference type="InterPro" id="IPR029058">
    <property type="entry name" value="AB_hydrolase_fold"/>
</dbReference>
<keyword evidence="4 6" id="KW-1133">Transmembrane helix</keyword>
<organism evidence="8">
    <name type="scientific">Strongyloides stercoralis</name>
    <name type="common">Threadworm</name>
    <dbReference type="NCBI Taxonomy" id="6248"/>
    <lineage>
        <taxon>Eukaryota</taxon>
        <taxon>Metazoa</taxon>
        <taxon>Ecdysozoa</taxon>
        <taxon>Nematoda</taxon>
        <taxon>Chromadorea</taxon>
        <taxon>Rhabditida</taxon>
        <taxon>Tylenchina</taxon>
        <taxon>Panagrolaimomorpha</taxon>
        <taxon>Strongyloidoidea</taxon>
        <taxon>Strongyloididae</taxon>
        <taxon>Strongyloides</taxon>
    </lineage>
</organism>
<feature type="transmembrane region" description="Helical" evidence="6">
    <location>
        <begin position="228"/>
        <end position="257"/>
    </location>
</feature>
<reference evidence="8" key="1">
    <citation type="submission" date="2022-10" db="UniProtKB">
        <authorList>
            <consortium name="WormBaseParasite"/>
        </authorList>
    </citation>
    <scope>IDENTIFICATION</scope>
</reference>
<evidence type="ECO:0000256" key="3">
    <source>
        <dbReference type="ARBA" id="ARBA00022692"/>
    </source>
</evidence>
<protein>
    <submittedName>
        <fullName evidence="8 9">Transmembrane and coiled-coil domain-containing protein 4</fullName>
    </submittedName>
</protein>
<evidence type="ECO:0000313" key="7">
    <source>
        <dbReference type="Proteomes" id="UP000035681"/>
    </source>
</evidence>
<evidence type="ECO:0000256" key="1">
    <source>
        <dbReference type="ARBA" id="ARBA00004141"/>
    </source>
</evidence>
<dbReference type="WBParaSite" id="TCONS_00012555.p1">
    <property type="protein sequence ID" value="TCONS_00012555.p1"/>
    <property type="gene ID" value="XLOC_008210"/>
</dbReference>
<evidence type="ECO:0000313" key="8">
    <source>
        <dbReference type="WBParaSite" id="SSTP_0000276400.1"/>
    </source>
</evidence>
<keyword evidence="5 6" id="KW-0472">Membrane</keyword>
<dbReference type="Proteomes" id="UP000035681">
    <property type="component" value="Unplaced"/>
</dbReference>
<dbReference type="PANTHER" id="PTHR17920">
    <property type="entry name" value="TRANSMEMBRANE AND COILED-COIL DOMAIN-CONTAINING PROTEIN 4 TMCO4"/>
    <property type="match status" value="1"/>
</dbReference>
<feature type="transmembrane region" description="Helical" evidence="6">
    <location>
        <begin position="354"/>
        <end position="375"/>
    </location>
</feature>
<evidence type="ECO:0000313" key="9">
    <source>
        <dbReference type="WBParaSite" id="TCONS_00012555.p1"/>
    </source>
</evidence>
<dbReference type="Pfam" id="PF05277">
    <property type="entry name" value="DUF726"/>
    <property type="match status" value="1"/>
</dbReference>
<comment type="similarity">
    <text evidence="2">Belongs to the TMCO4 family.</text>
</comment>
<evidence type="ECO:0000256" key="4">
    <source>
        <dbReference type="ARBA" id="ARBA00022989"/>
    </source>
</evidence>
<comment type="subcellular location">
    <subcellularLocation>
        <location evidence="1">Membrane</location>
        <topology evidence="1">Multi-pass membrane protein</topology>
    </subcellularLocation>
</comment>
<dbReference type="SUPFAM" id="SSF53474">
    <property type="entry name" value="alpha/beta-Hydrolases"/>
    <property type="match status" value="1"/>
</dbReference>
<keyword evidence="7" id="KW-1185">Reference proteome</keyword>
<dbReference type="AlphaFoldDB" id="A0A913HK61"/>
<keyword evidence="3 6" id="KW-0812">Transmembrane</keyword>
<dbReference type="GO" id="GO:0016020">
    <property type="term" value="C:membrane"/>
    <property type="evidence" value="ECO:0007669"/>
    <property type="project" value="UniProtKB-SubCell"/>
</dbReference>
<name>A0A913HK61_STRER</name>
<evidence type="ECO:0000256" key="5">
    <source>
        <dbReference type="ARBA" id="ARBA00023136"/>
    </source>
</evidence>
<feature type="transmembrane region" description="Helical" evidence="6">
    <location>
        <begin position="197"/>
        <end position="222"/>
    </location>
</feature>
<sequence length="565" mass="62547">MSLSGSSSISSTDSFILKAFDEELFKSLSHPTKFAFANLSTIILYQDFYEYGDTETRKFSENTLKKILKVCNLPKSTNMSLLQQLYGNNISNDPTVLIKTIKEDISDGYHNILMPVCKILIAHLESGMYDSRFRVFLRHLCALLSIDWETFEDAEEYLVKMLTKNQHQESDGSRSKNITEHKKARLRDQKIKKIKRYVAIGAAGGIGGILIGVTGGLAAPFVASGAAAIIGTTAATTALATTAGAAILGTAFGVAGAGLTSYKMKKRVGNIEQFEFVKFSEGCSLQTLIVVSGWITRNSENCAFTYPWRNLRVCKEQYALVYESKYLLELGNALTYLLSGVVATAVQQTLMETALHSLLTAIAWPVALISIASMIDNPWNVCISRSVEIGEQLAETLLQRPNGHKPVTLIGFSLGARVIFHCLLKMASRPDSRGIIENVILLGAPVSASSDQWELACKVVGGRIINGYSSNDWMLKFLYRTMSIQFCIAGISPIKFTSKNRYKIANHELSHIITGHFDYVTKLDEILDELGIKMEAIDKRIPYSMEKDDQECITVRDSTNNIEEN</sequence>
<accession>A0A913HK61</accession>
<proteinExistence type="inferred from homology"/>
<dbReference type="PANTHER" id="PTHR17920:SF3">
    <property type="entry name" value="TRANSMEMBRANE AND COILED-COIL DOMAIN-CONTAINING PROTEIN 4"/>
    <property type="match status" value="1"/>
</dbReference>
<evidence type="ECO:0000256" key="2">
    <source>
        <dbReference type="ARBA" id="ARBA00009824"/>
    </source>
</evidence>
<dbReference type="WBParaSite" id="SSTP_0000276400.1">
    <property type="protein sequence ID" value="SSTP_0000276400.1"/>
    <property type="gene ID" value="SSTP_0000276400"/>
</dbReference>